<accession>A0A923RTL1</accession>
<gene>
    <name evidence="1" type="ORF">H8S17_07100</name>
</gene>
<evidence type="ECO:0000313" key="1">
    <source>
        <dbReference type="EMBL" id="MBC5713980.1"/>
    </source>
</evidence>
<reference evidence="1" key="1">
    <citation type="submission" date="2020-08" db="EMBL/GenBank/DDBJ databases">
        <title>Genome public.</title>
        <authorList>
            <person name="Liu C."/>
            <person name="Sun Q."/>
        </authorList>
    </citation>
    <scope>NUCLEOTIDE SEQUENCE</scope>
    <source>
        <strain evidence="1">BX1005</strain>
    </source>
</reference>
<dbReference type="AlphaFoldDB" id="A0A923RTL1"/>
<keyword evidence="2" id="KW-1185">Reference proteome</keyword>
<sequence>MEADHYKTLFAGYDVVGLDYHADKAFFILPIVDMEKLILDMMGWADITEEKLREKQLITTGFGETLSCPNMP</sequence>
<evidence type="ECO:0000313" key="2">
    <source>
        <dbReference type="Proteomes" id="UP000606720"/>
    </source>
</evidence>
<dbReference type="RefSeq" id="WP_186866758.1">
    <property type="nucleotide sequence ID" value="NZ_JACOPH010000004.1"/>
</dbReference>
<comment type="caution">
    <text evidence="1">The sequence shown here is derived from an EMBL/GenBank/DDBJ whole genome shotgun (WGS) entry which is preliminary data.</text>
</comment>
<dbReference type="Proteomes" id="UP000606720">
    <property type="component" value="Unassembled WGS sequence"/>
</dbReference>
<organism evidence="1 2">
    <name type="scientific">Roseburia zhanii</name>
    <dbReference type="NCBI Taxonomy" id="2763064"/>
    <lineage>
        <taxon>Bacteria</taxon>
        <taxon>Bacillati</taxon>
        <taxon>Bacillota</taxon>
        <taxon>Clostridia</taxon>
        <taxon>Lachnospirales</taxon>
        <taxon>Lachnospiraceae</taxon>
        <taxon>Roseburia</taxon>
    </lineage>
</organism>
<proteinExistence type="predicted"/>
<protein>
    <submittedName>
        <fullName evidence="1">Uncharacterized protein</fullName>
    </submittedName>
</protein>
<dbReference type="EMBL" id="JACOPH010000004">
    <property type="protein sequence ID" value="MBC5713980.1"/>
    <property type="molecule type" value="Genomic_DNA"/>
</dbReference>
<name>A0A923RTL1_9FIRM</name>